<reference evidence="10" key="1">
    <citation type="submission" date="2011-02" db="EMBL/GenBank/DDBJ databases">
        <title>The Genome Sequence of Capsaspora owczarzaki ATCC 30864.</title>
        <authorList>
            <person name="Russ C."/>
            <person name="Cuomo C."/>
            <person name="Burger G."/>
            <person name="Gray M.W."/>
            <person name="Holland P.W.H."/>
            <person name="King N."/>
            <person name="Lang F.B.F."/>
            <person name="Roger A.J."/>
            <person name="Ruiz-Trillo I."/>
            <person name="Young S.K."/>
            <person name="Zeng Q."/>
            <person name="Gargeya S."/>
            <person name="Alvarado L."/>
            <person name="Berlin A."/>
            <person name="Chapman S.B."/>
            <person name="Chen Z."/>
            <person name="Freedman E."/>
            <person name="Gellesch M."/>
            <person name="Goldberg J."/>
            <person name="Griggs A."/>
            <person name="Gujja S."/>
            <person name="Heilman E."/>
            <person name="Heiman D."/>
            <person name="Howarth C."/>
            <person name="Mehta T."/>
            <person name="Neiman D."/>
            <person name="Pearson M."/>
            <person name="Roberts A."/>
            <person name="Saif S."/>
            <person name="Shea T."/>
            <person name="Shenoy N."/>
            <person name="Sisk P."/>
            <person name="Stolte C."/>
            <person name="Sykes S."/>
            <person name="White J."/>
            <person name="Yandava C."/>
            <person name="Haas B."/>
            <person name="Nusbaum C."/>
            <person name="Birren B."/>
        </authorList>
    </citation>
    <scope>NUCLEOTIDE SEQUENCE</scope>
    <source>
        <strain evidence="10">ATCC 30864</strain>
    </source>
</reference>
<feature type="binding site" evidence="7">
    <location>
        <position position="263"/>
    </location>
    <ligand>
        <name>a purine D-ribonucleoside</name>
        <dbReference type="ChEBI" id="CHEBI:142355"/>
    </ligand>
</feature>
<feature type="binding site" evidence="7">
    <location>
        <position position="240"/>
    </location>
    <ligand>
        <name>phosphate</name>
        <dbReference type="ChEBI" id="CHEBI:43474"/>
    </ligand>
</feature>
<dbReference type="GO" id="GO:0004731">
    <property type="term" value="F:purine-nucleoside phosphorylase activity"/>
    <property type="evidence" value="ECO:0007669"/>
    <property type="project" value="UniProtKB-EC"/>
</dbReference>
<protein>
    <recommendedName>
        <fullName evidence="6">Purine nucleoside phosphorylase</fullName>
        <ecNumber evidence="6">2.4.2.1</ecNumber>
    </recommendedName>
    <alternativeName>
        <fullName evidence="6">Inosine-guanosine phosphorylase</fullName>
    </alternativeName>
</protein>
<gene>
    <name evidence="9" type="ORF">CAOG_006649</name>
</gene>
<dbReference type="NCBIfam" id="TIGR01697">
    <property type="entry name" value="PNPH-PUNA-XAPA"/>
    <property type="match status" value="1"/>
</dbReference>
<dbReference type="GO" id="GO:0009116">
    <property type="term" value="P:nucleoside metabolic process"/>
    <property type="evidence" value="ECO:0007669"/>
    <property type="project" value="InterPro"/>
</dbReference>
<evidence type="ECO:0000256" key="1">
    <source>
        <dbReference type="ARBA" id="ARBA00005058"/>
    </source>
</evidence>
<dbReference type="Pfam" id="PF01048">
    <property type="entry name" value="PNP_UDP_1"/>
    <property type="match status" value="1"/>
</dbReference>
<proteinExistence type="inferred from homology"/>
<evidence type="ECO:0000313" key="9">
    <source>
        <dbReference type="EMBL" id="KJE96307.1"/>
    </source>
</evidence>
<dbReference type="FunFam" id="3.40.50.1580:FF:000004">
    <property type="entry name" value="Purine nucleoside phosphorylase"/>
    <property type="match status" value="1"/>
</dbReference>
<evidence type="ECO:0000256" key="3">
    <source>
        <dbReference type="ARBA" id="ARBA00011233"/>
    </source>
</evidence>
<dbReference type="PIRSF" id="PIRSF000477">
    <property type="entry name" value="PurNPase"/>
    <property type="match status" value="1"/>
</dbReference>
<comment type="function">
    <text evidence="6">The purine nucleoside phosphorylases catalyze the phosphorolytic breakdown of the N-glycosidic bond in the beta-(deoxy)ribonucleoside molecules, with the formation of the corresponding free purine bases and pentose-1-phosphate.</text>
</comment>
<dbReference type="Gene3D" id="3.40.50.1580">
    <property type="entry name" value="Nucleoside phosphorylase domain"/>
    <property type="match status" value="1"/>
</dbReference>
<evidence type="ECO:0000256" key="2">
    <source>
        <dbReference type="ARBA" id="ARBA00006751"/>
    </source>
</evidence>
<name>A0A0D2VXD4_CAPO3</name>
<dbReference type="NCBIfam" id="TIGR01700">
    <property type="entry name" value="PNPH"/>
    <property type="match status" value="1"/>
</dbReference>
<keyword evidence="4 6" id="KW-0328">Glycosyltransferase</keyword>
<dbReference type="EC" id="2.4.2.1" evidence="6"/>
<dbReference type="NCBIfam" id="NF006054">
    <property type="entry name" value="PRK08202.1"/>
    <property type="match status" value="1"/>
</dbReference>
<feature type="binding site" evidence="7">
    <location>
        <begin position="104"/>
        <end position="106"/>
    </location>
    <ligand>
        <name>phosphate</name>
        <dbReference type="ChEBI" id="CHEBI:43474"/>
    </ligand>
</feature>
<dbReference type="EMBL" id="KE346371">
    <property type="protein sequence ID" value="KJE96307.1"/>
    <property type="molecule type" value="Genomic_DNA"/>
</dbReference>
<sequence length="310" mass="33061">MSHQLASAAAAAHTVVENGSAMQAQYDAAFEACEFIRTASKNFKPSVGIICGSGLGGLADQLQEPISVAYADIPHFPHSTVPGHAGRFVFGYLSGKPTICMQGRFHFYEGYQMSKVTLPVRVMRMLGVSVLIVTNAAGGLNAGFNIGDIMVIEDHINIPGMAGNNPLFGQNDDRFGPRFPPMSDAYNVALREQLLSVGKSLGFGEFLREGVYTHVAGPSFETAAEARFLRTIGGDVVGMSTVPEVIVARHCGLNVVGLSLVTNMVVTDSRSGAIASHTEVLETGRRRTIDMQTLVTKFVEVVVIPKAESA</sequence>
<dbReference type="SUPFAM" id="SSF53167">
    <property type="entry name" value="Purine and uridine phosphorylases"/>
    <property type="match status" value="1"/>
</dbReference>
<dbReference type="STRING" id="595528.A0A0D2VXD4"/>
<dbReference type="InterPro" id="IPR035994">
    <property type="entry name" value="Nucleoside_phosphorylase_sf"/>
</dbReference>
<dbReference type="InterPro" id="IPR011268">
    <property type="entry name" value="Purine_phosphorylase"/>
</dbReference>
<dbReference type="PROSITE" id="PS01240">
    <property type="entry name" value="PNP_MTAP_2"/>
    <property type="match status" value="1"/>
</dbReference>
<dbReference type="RefSeq" id="XP_004344270.1">
    <property type="nucleotide sequence ID" value="XM_004344220.2"/>
</dbReference>
<dbReference type="CDD" id="cd09009">
    <property type="entry name" value="PNP-EcPNPII_like"/>
    <property type="match status" value="1"/>
</dbReference>
<dbReference type="eggNOG" id="KOG3984">
    <property type="taxonomic scope" value="Eukaryota"/>
</dbReference>
<evidence type="ECO:0000259" key="8">
    <source>
        <dbReference type="Pfam" id="PF01048"/>
    </source>
</evidence>
<feature type="domain" description="Nucleoside phosphorylase" evidence="8">
    <location>
        <begin position="47"/>
        <end position="300"/>
    </location>
</feature>
<evidence type="ECO:0000256" key="4">
    <source>
        <dbReference type="ARBA" id="ARBA00022676"/>
    </source>
</evidence>
<comment type="similarity">
    <text evidence="2 6">Belongs to the PNP/MTAP phosphorylase family.</text>
</comment>
<dbReference type="OrthoDB" id="10261782at2759"/>
<dbReference type="PANTHER" id="PTHR11904:SF9">
    <property type="entry name" value="PURINE NUCLEOSIDE PHOSPHORYLASE-RELATED"/>
    <property type="match status" value="1"/>
</dbReference>
<feature type="binding site" evidence="7">
    <location>
        <position position="221"/>
    </location>
    <ligand>
        <name>a purine D-ribonucleoside</name>
        <dbReference type="ChEBI" id="CHEBI:142355"/>
    </ligand>
</feature>
<dbReference type="UniPathway" id="UPA00606"/>
<comment type="pathway">
    <text evidence="1 6">Purine metabolism; purine nucleoside salvage.</text>
</comment>
<accession>A0A0D2VXD4</accession>
<dbReference type="InParanoid" id="A0A0D2VXD4"/>
<dbReference type="PhylomeDB" id="A0A0D2VXD4"/>
<organism evidence="9 10">
    <name type="scientific">Capsaspora owczarzaki (strain ATCC 30864)</name>
    <dbReference type="NCBI Taxonomy" id="595528"/>
    <lineage>
        <taxon>Eukaryota</taxon>
        <taxon>Filasterea</taxon>
        <taxon>Capsaspora</taxon>
    </lineage>
</organism>
<dbReference type="InterPro" id="IPR011270">
    <property type="entry name" value="Pur_Nuc_Pase_Ino/Guo-sp"/>
</dbReference>
<dbReference type="InterPro" id="IPR000845">
    <property type="entry name" value="Nucleoside_phosphorylase_d"/>
</dbReference>
<dbReference type="PANTHER" id="PTHR11904">
    <property type="entry name" value="METHYLTHIOADENOSINE/PURINE NUCLEOSIDE PHOSPHORYLASE"/>
    <property type="match status" value="1"/>
</dbReference>
<feature type="binding site" evidence="7">
    <location>
        <position position="136"/>
    </location>
    <ligand>
        <name>phosphate</name>
        <dbReference type="ChEBI" id="CHEBI:43474"/>
    </ligand>
</feature>
<dbReference type="Proteomes" id="UP000008743">
    <property type="component" value="Unassembled WGS sequence"/>
</dbReference>
<dbReference type="InterPro" id="IPR018099">
    <property type="entry name" value="Purine_phosphorylase-2_CS"/>
</dbReference>
<evidence type="ECO:0000313" key="10">
    <source>
        <dbReference type="Proteomes" id="UP000008743"/>
    </source>
</evidence>
<feature type="binding site" evidence="7">
    <location>
        <position position="53"/>
    </location>
    <ligand>
        <name>phosphate</name>
        <dbReference type="ChEBI" id="CHEBI:43474"/>
    </ligand>
</feature>
<dbReference type="GO" id="GO:0005737">
    <property type="term" value="C:cytoplasm"/>
    <property type="evidence" value="ECO:0007669"/>
    <property type="project" value="TreeGrafter"/>
</dbReference>
<evidence type="ECO:0000256" key="7">
    <source>
        <dbReference type="PIRSR" id="PIRSR000477-2"/>
    </source>
</evidence>
<evidence type="ECO:0000256" key="5">
    <source>
        <dbReference type="ARBA" id="ARBA00022679"/>
    </source>
</evidence>
<keyword evidence="5 6" id="KW-0808">Transferase</keyword>
<feature type="binding site" evidence="7">
    <location>
        <position position="84"/>
    </location>
    <ligand>
        <name>phosphate</name>
        <dbReference type="ChEBI" id="CHEBI:43474"/>
    </ligand>
</feature>
<dbReference type="FunCoup" id="A0A0D2VXD4">
    <property type="interactions" value="226"/>
</dbReference>
<evidence type="ECO:0000256" key="6">
    <source>
        <dbReference type="PIRNR" id="PIRNR000477"/>
    </source>
</evidence>
<comment type="subunit">
    <text evidence="3">Homotrimer.</text>
</comment>
<keyword evidence="10" id="KW-1185">Reference proteome</keyword>
<dbReference type="OMA" id="EGVYAQF"/>
<dbReference type="AlphaFoldDB" id="A0A0D2VXD4"/>